<evidence type="ECO:0000313" key="2">
    <source>
        <dbReference type="EnsemblPlants" id="KEH35436"/>
    </source>
</evidence>
<keyword evidence="3" id="KW-1185">Reference proteome</keyword>
<reference evidence="1 3" key="1">
    <citation type="journal article" date="2011" name="Nature">
        <title>The Medicago genome provides insight into the evolution of rhizobial symbioses.</title>
        <authorList>
            <person name="Young N.D."/>
            <person name="Debelle F."/>
            <person name="Oldroyd G.E."/>
            <person name="Geurts R."/>
            <person name="Cannon S.B."/>
            <person name="Udvardi M.K."/>
            <person name="Benedito V.A."/>
            <person name="Mayer K.F."/>
            <person name="Gouzy J."/>
            <person name="Schoof H."/>
            <person name="Van de Peer Y."/>
            <person name="Proost S."/>
            <person name="Cook D.R."/>
            <person name="Meyers B.C."/>
            <person name="Spannagl M."/>
            <person name="Cheung F."/>
            <person name="De Mita S."/>
            <person name="Krishnakumar V."/>
            <person name="Gundlach H."/>
            <person name="Zhou S."/>
            <person name="Mudge J."/>
            <person name="Bharti A.K."/>
            <person name="Murray J.D."/>
            <person name="Naoumkina M.A."/>
            <person name="Rosen B."/>
            <person name="Silverstein K.A."/>
            <person name="Tang H."/>
            <person name="Rombauts S."/>
            <person name="Zhao P.X."/>
            <person name="Zhou P."/>
            <person name="Barbe V."/>
            <person name="Bardou P."/>
            <person name="Bechner M."/>
            <person name="Bellec A."/>
            <person name="Berger A."/>
            <person name="Berges H."/>
            <person name="Bidwell S."/>
            <person name="Bisseling T."/>
            <person name="Choisne N."/>
            <person name="Couloux A."/>
            <person name="Denny R."/>
            <person name="Deshpande S."/>
            <person name="Dai X."/>
            <person name="Doyle J.J."/>
            <person name="Dudez A.M."/>
            <person name="Farmer A.D."/>
            <person name="Fouteau S."/>
            <person name="Franken C."/>
            <person name="Gibelin C."/>
            <person name="Gish J."/>
            <person name="Goldstein S."/>
            <person name="Gonzalez A.J."/>
            <person name="Green P.J."/>
            <person name="Hallab A."/>
            <person name="Hartog M."/>
            <person name="Hua A."/>
            <person name="Humphray S.J."/>
            <person name="Jeong D.H."/>
            <person name="Jing Y."/>
            <person name="Jocker A."/>
            <person name="Kenton S.M."/>
            <person name="Kim D.J."/>
            <person name="Klee K."/>
            <person name="Lai H."/>
            <person name="Lang C."/>
            <person name="Lin S."/>
            <person name="Macmil S.L."/>
            <person name="Magdelenat G."/>
            <person name="Matthews L."/>
            <person name="McCorrison J."/>
            <person name="Monaghan E.L."/>
            <person name="Mun J.H."/>
            <person name="Najar F.Z."/>
            <person name="Nicholson C."/>
            <person name="Noirot C."/>
            <person name="O'Bleness M."/>
            <person name="Paule C.R."/>
            <person name="Poulain J."/>
            <person name="Prion F."/>
            <person name="Qin B."/>
            <person name="Qu C."/>
            <person name="Retzel E.F."/>
            <person name="Riddle C."/>
            <person name="Sallet E."/>
            <person name="Samain S."/>
            <person name="Samson N."/>
            <person name="Sanders I."/>
            <person name="Saurat O."/>
            <person name="Scarpelli C."/>
            <person name="Schiex T."/>
            <person name="Segurens B."/>
            <person name="Severin A.J."/>
            <person name="Sherrier D.J."/>
            <person name="Shi R."/>
            <person name="Sims S."/>
            <person name="Singer S.R."/>
            <person name="Sinharoy S."/>
            <person name="Sterck L."/>
            <person name="Viollet A."/>
            <person name="Wang B.B."/>
            <person name="Wang K."/>
            <person name="Wang M."/>
            <person name="Wang X."/>
            <person name="Warfsmann J."/>
            <person name="Weissenbach J."/>
            <person name="White D.D."/>
            <person name="White J.D."/>
            <person name="Wiley G.B."/>
            <person name="Wincker P."/>
            <person name="Xing Y."/>
            <person name="Yang L."/>
            <person name="Yao Z."/>
            <person name="Ying F."/>
            <person name="Zhai J."/>
            <person name="Zhou L."/>
            <person name="Zuber A."/>
            <person name="Denarie J."/>
            <person name="Dixon R.A."/>
            <person name="May G.D."/>
            <person name="Schwartz D.C."/>
            <person name="Rogers J."/>
            <person name="Quetier F."/>
            <person name="Town C.D."/>
            <person name="Roe B.A."/>
        </authorList>
    </citation>
    <scope>NUCLEOTIDE SEQUENCE [LARGE SCALE GENOMIC DNA]</scope>
    <source>
        <strain evidence="1">A17</strain>
        <strain evidence="2 3">cv. Jemalong A17</strain>
    </source>
</reference>
<reference evidence="2" key="3">
    <citation type="submission" date="2015-04" db="UniProtKB">
        <authorList>
            <consortium name="EnsemblPlants"/>
        </authorList>
    </citation>
    <scope>IDENTIFICATION</scope>
    <source>
        <strain evidence="2">cv. Jemalong A17</strain>
    </source>
</reference>
<evidence type="ECO:0000313" key="3">
    <source>
        <dbReference type="Proteomes" id="UP000002051"/>
    </source>
</evidence>
<dbReference type="EMBL" id="CM001219">
    <property type="protein sequence ID" value="KEH35436.1"/>
    <property type="molecule type" value="Genomic_DNA"/>
</dbReference>
<dbReference type="EnsemblPlants" id="KEH35436">
    <property type="protein sequence ID" value="KEH35436"/>
    <property type="gene ID" value="MTR_3g090655"/>
</dbReference>
<proteinExistence type="predicted"/>
<organism evidence="1 3">
    <name type="scientific">Medicago truncatula</name>
    <name type="common">Barrel medic</name>
    <name type="synonym">Medicago tribuloides</name>
    <dbReference type="NCBI Taxonomy" id="3880"/>
    <lineage>
        <taxon>Eukaryota</taxon>
        <taxon>Viridiplantae</taxon>
        <taxon>Streptophyta</taxon>
        <taxon>Embryophyta</taxon>
        <taxon>Tracheophyta</taxon>
        <taxon>Spermatophyta</taxon>
        <taxon>Magnoliopsida</taxon>
        <taxon>eudicotyledons</taxon>
        <taxon>Gunneridae</taxon>
        <taxon>Pentapetalae</taxon>
        <taxon>rosids</taxon>
        <taxon>fabids</taxon>
        <taxon>Fabales</taxon>
        <taxon>Fabaceae</taxon>
        <taxon>Papilionoideae</taxon>
        <taxon>50 kb inversion clade</taxon>
        <taxon>NPAAA clade</taxon>
        <taxon>Hologalegina</taxon>
        <taxon>IRL clade</taxon>
        <taxon>Trifolieae</taxon>
        <taxon>Medicago</taxon>
    </lineage>
</organism>
<accession>A0A072V182</accession>
<name>A0A072V182_MEDTR</name>
<gene>
    <name evidence="1" type="ordered locus">MTR_3g090655</name>
</gene>
<evidence type="ECO:0000313" key="1">
    <source>
        <dbReference type="EMBL" id="KEH35436.1"/>
    </source>
</evidence>
<protein>
    <submittedName>
        <fullName evidence="1 2">Uncharacterized protein</fullName>
    </submittedName>
</protein>
<dbReference type="HOGENOM" id="CLU_3053380_0_0_1"/>
<sequence>MEDELYMLAGTAASHADEVRQTHSICCKLREVIETIWISLNLEERGGFVTQSKA</sequence>
<reference evidence="1 3" key="2">
    <citation type="journal article" date="2014" name="BMC Genomics">
        <title>An improved genome release (version Mt4.0) for the model legume Medicago truncatula.</title>
        <authorList>
            <person name="Tang H."/>
            <person name="Krishnakumar V."/>
            <person name="Bidwell S."/>
            <person name="Rosen B."/>
            <person name="Chan A."/>
            <person name="Zhou S."/>
            <person name="Gentzbittel L."/>
            <person name="Childs K.L."/>
            <person name="Yandell M."/>
            <person name="Gundlach H."/>
            <person name="Mayer K.F."/>
            <person name="Schwartz D.C."/>
            <person name="Town C.D."/>
        </authorList>
    </citation>
    <scope>GENOME REANNOTATION</scope>
    <source>
        <strain evidence="1">A17</strain>
        <strain evidence="2 3">cv. Jemalong A17</strain>
    </source>
</reference>
<dbReference type="Proteomes" id="UP000002051">
    <property type="component" value="Chromosome 3"/>
</dbReference>
<dbReference type="AlphaFoldDB" id="A0A072V182"/>